<evidence type="ECO:0000313" key="2">
    <source>
        <dbReference type="Proteomes" id="UP000008553"/>
    </source>
</evidence>
<dbReference type="EMBL" id="AABL01000970">
    <property type="protein sequence ID" value="EAA22953.1"/>
    <property type="molecule type" value="Genomic_DNA"/>
</dbReference>
<dbReference type="PaxDb" id="73239-Q7RJ77"/>
<dbReference type="InParanoid" id="Q7RJ77"/>
<evidence type="ECO:0000313" key="1">
    <source>
        <dbReference type="EMBL" id="EAA22953.1"/>
    </source>
</evidence>
<name>Q7RJ77_PLAYO</name>
<reference evidence="1 2" key="1">
    <citation type="journal article" date="2002" name="Nature">
        <title>Genome sequence and comparative analysis of the model rodent malaria parasite Plasmodium yoelii yoelii.</title>
        <authorList>
            <person name="Carlton J.M."/>
            <person name="Angiuoli S.V."/>
            <person name="Suh B.B."/>
            <person name="Kooij T.W."/>
            <person name="Pertea M."/>
            <person name="Silva J.C."/>
            <person name="Ermolaeva M.D."/>
            <person name="Allen J.E."/>
            <person name="Selengut J.D."/>
            <person name="Koo H.L."/>
            <person name="Peterson J.D."/>
            <person name="Pop M."/>
            <person name="Kosack D.S."/>
            <person name="Shumway M.F."/>
            <person name="Bidwell S.L."/>
            <person name="Shallom S.J."/>
            <person name="van Aken S.E."/>
            <person name="Riedmuller S.B."/>
            <person name="Feldblyum T.V."/>
            <person name="Cho J.K."/>
            <person name="Quackenbush J."/>
            <person name="Sedegah M."/>
            <person name="Shoaibi A."/>
            <person name="Cummings L.M."/>
            <person name="Florens L."/>
            <person name="Yates J.R."/>
            <person name="Raine J.D."/>
            <person name="Sinden R.E."/>
            <person name="Harris M.A."/>
            <person name="Cunningham D.A."/>
            <person name="Preiser P.R."/>
            <person name="Bergman L.W."/>
            <person name="Vaidya A.B."/>
            <person name="van Lin L.H."/>
            <person name="Janse C.J."/>
            <person name="Waters A.P."/>
            <person name="Smith H.O."/>
            <person name="White O.R."/>
            <person name="Salzberg S.L."/>
            <person name="Venter J.C."/>
            <person name="Fraser C.M."/>
            <person name="Hoffman S.L."/>
            <person name="Gardner M.J."/>
            <person name="Carucci D.J."/>
        </authorList>
    </citation>
    <scope>NUCLEOTIDE SEQUENCE [LARGE SCALE GENOMIC DNA]</scope>
    <source>
        <strain evidence="1 2">17XNL</strain>
    </source>
</reference>
<sequence>METVYGKVILLRTHPLLMLLSKNEIPYISSFFTSYMSYHHMEQSYRANVKQIYTKAIMKYY</sequence>
<keyword evidence="2" id="KW-1185">Reference proteome</keyword>
<organism evidence="1 2">
    <name type="scientific">Plasmodium yoelii yoelii</name>
    <dbReference type="NCBI Taxonomy" id="73239"/>
    <lineage>
        <taxon>Eukaryota</taxon>
        <taxon>Sar</taxon>
        <taxon>Alveolata</taxon>
        <taxon>Apicomplexa</taxon>
        <taxon>Aconoidasida</taxon>
        <taxon>Haemosporida</taxon>
        <taxon>Plasmodiidae</taxon>
        <taxon>Plasmodium</taxon>
        <taxon>Plasmodium (Vinckeia)</taxon>
    </lineage>
</organism>
<dbReference type="AlphaFoldDB" id="Q7RJ77"/>
<gene>
    <name evidence="1" type="ORF">PY03386</name>
</gene>
<protein>
    <submittedName>
        <fullName evidence="1">Uncharacterized protein</fullName>
    </submittedName>
</protein>
<proteinExistence type="predicted"/>
<comment type="caution">
    <text evidence="1">The sequence shown here is derived from an EMBL/GenBank/DDBJ whole genome shotgun (WGS) entry which is preliminary data.</text>
</comment>
<dbReference type="Proteomes" id="UP000008553">
    <property type="component" value="Unassembled WGS sequence"/>
</dbReference>
<accession>Q7RJ77</accession>